<reference evidence="2" key="1">
    <citation type="submission" date="2021-01" db="EMBL/GenBank/DDBJ databases">
        <title>Whole genome shotgun sequence of Virgisporangium ochraceum NBRC 16418.</title>
        <authorList>
            <person name="Komaki H."/>
            <person name="Tamura T."/>
        </authorList>
    </citation>
    <scope>NUCLEOTIDE SEQUENCE</scope>
    <source>
        <strain evidence="2">NBRC 16418</strain>
    </source>
</reference>
<protein>
    <submittedName>
        <fullName evidence="2">Uncharacterized protein</fullName>
    </submittedName>
</protein>
<feature type="region of interest" description="Disordered" evidence="1">
    <location>
        <begin position="1"/>
        <end position="41"/>
    </location>
</feature>
<feature type="compositionally biased region" description="Basic and acidic residues" evidence="1">
    <location>
        <begin position="13"/>
        <end position="30"/>
    </location>
</feature>
<evidence type="ECO:0000256" key="1">
    <source>
        <dbReference type="SAM" id="MobiDB-lite"/>
    </source>
</evidence>
<accession>A0A8J3ZVN5</accession>
<keyword evidence="3" id="KW-1185">Reference proteome</keyword>
<name>A0A8J3ZVN5_9ACTN</name>
<dbReference type="AlphaFoldDB" id="A0A8J3ZVN5"/>
<dbReference type="Proteomes" id="UP000635606">
    <property type="component" value="Unassembled WGS sequence"/>
</dbReference>
<proteinExistence type="predicted"/>
<comment type="caution">
    <text evidence="2">The sequence shown here is derived from an EMBL/GenBank/DDBJ whole genome shotgun (WGS) entry which is preliminary data.</text>
</comment>
<evidence type="ECO:0000313" key="2">
    <source>
        <dbReference type="EMBL" id="GIJ70814.1"/>
    </source>
</evidence>
<organism evidence="2 3">
    <name type="scientific">Virgisporangium ochraceum</name>
    <dbReference type="NCBI Taxonomy" id="65505"/>
    <lineage>
        <taxon>Bacteria</taxon>
        <taxon>Bacillati</taxon>
        <taxon>Actinomycetota</taxon>
        <taxon>Actinomycetes</taxon>
        <taxon>Micromonosporales</taxon>
        <taxon>Micromonosporaceae</taxon>
        <taxon>Virgisporangium</taxon>
    </lineage>
</organism>
<sequence>MVPHQEAVPPGRLRADGKVGEGDRVRERPERRHTHAKTHVASSRAVGAYPATMNIAGRTLGPAVLHAGRPDPPDLAVLPPFFTDLLHELPWWNRTWRVTEVQPAYPREFTSGEQRRKNRFTEVSVPGTLDGGTDRTLPFFARALGIPEADLAAVAGVDGVDAHRAG</sequence>
<dbReference type="EMBL" id="BOPH01000082">
    <property type="protein sequence ID" value="GIJ70814.1"/>
    <property type="molecule type" value="Genomic_DNA"/>
</dbReference>
<gene>
    <name evidence="2" type="ORF">Voc01_057310</name>
</gene>
<evidence type="ECO:0000313" key="3">
    <source>
        <dbReference type="Proteomes" id="UP000635606"/>
    </source>
</evidence>